<evidence type="ECO:0000313" key="2">
    <source>
        <dbReference type="Proteomes" id="UP001152795"/>
    </source>
</evidence>
<accession>A0A6S7JTD2</accession>
<dbReference type="OrthoDB" id="5985206at2759"/>
<dbReference type="Proteomes" id="UP001152795">
    <property type="component" value="Unassembled WGS sequence"/>
</dbReference>
<reference evidence="1" key="1">
    <citation type="submission" date="2020-04" db="EMBL/GenBank/DDBJ databases">
        <authorList>
            <person name="Alioto T."/>
            <person name="Alioto T."/>
            <person name="Gomez Garrido J."/>
        </authorList>
    </citation>
    <scope>NUCLEOTIDE SEQUENCE</scope>
    <source>
        <strain evidence="1">A484AB</strain>
    </source>
</reference>
<keyword evidence="2" id="KW-1185">Reference proteome</keyword>
<comment type="caution">
    <text evidence="1">The sequence shown here is derived from an EMBL/GenBank/DDBJ whole genome shotgun (WGS) entry which is preliminary data.</text>
</comment>
<sequence length="120" mass="13618">IKDAVATGNGEYLSILRKQLFISLPHLASLNLQLKCLSTFCNAKFCYQKVKPTAVRMGCYSELERWCWENVEIDLFQENRNCEMKKLIKVMGANKMDKVSGRASKGSGGMTKIVETFEDQ</sequence>
<organism evidence="1 2">
    <name type="scientific">Paramuricea clavata</name>
    <name type="common">Red gorgonian</name>
    <name type="synonym">Violescent sea-whip</name>
    <dbReference type="NCBI Taxonomy" id="317549"/>
    <lineage>
        <taxon>Eukaryota</taxon>
        <taxon>Metazoa</taxon>
        <taxon>Cnidaria</taxon>
        <taxon>Anthozoa</taxon>
        <taxon>Octocorallia</taxon>
        <taxon>Malacalcyonacea</taxon>
        <taxon>Plexauridae</taxon>
        <taxon>Paramuricea</taxon>
    </lineage>
</organism>
<dbReference type="AlphaFoldDB" id="A0A6S7JTD2"/>
<protein>
    <submittedName>
        <fullName evidence="1">Uncharacterized protein</fullName>
    </submittedName>
</protein>
<dbReference type="EMBL" id="CACRXK020019195">
    <property type="protein sequence ID" value="CAB4033374.1"/>
    <property type="molecule type" value="Genomic_DNA"/>
</dbReference>
<gene>
    <name evidence="1" type="ORF">PACLA_8A035293</name>
</gene>
<feature type="non-terminal residue" evidence="1">
    <location>
        <position position="120"/>
    </location>
</feature>
<feature type="non-terminal residue" evidence="1">
    <location>
        <position position="1"/>
    </location>
</feature>
<proteinExistence type="predicted"/>
<name>A0A6S7JTD2_PARCT</name>
<evidence type="ECO:0000313" key="1">
    <source>
        <dbReference type="EMBL" id="CAB4033374.1"/>
    </source>
</evidence>